<dbReference type="InterPro" id="IPR000847">
    <property type="entry name" value="LysR_HTH_N"/>
</dbReference>
<evidence type="ECO:0000256" key="4">
    <source>
        <dbReference type="ARBA" id="ARBA00023159"/>
    </source>
</evidence>
<dbReference type="GeneID" id="63460172"/>
<gene>
    <name evidence="8" type="primary">oxyR</name>
    <name evidence="8" type="ORF">SAMEA4475696_01993</name>
</gene>
<dbReference type="EMBL" id="LT906453">
    <property type="protein sequence ID" value="SNV24133.1"/>
    <property type="molecule type" value="Genomic_DNA"/>
</dbReference>
<dbReference type="SUPFAM" id="SSF46785">
    <property type="entry name" value="Winged helix' DNA-binding domain"/>
    <property type="match status" value="1"/>
</dbReference>
<dbReference type="Gene3D" id="1.10.10.10">
    <property type="entry name" value="Winged helix-like DNA-binding domain superfamily/Winged helix DNA-binding domain"/>
    <property type="match status" value="1"/>
</dbReference>
<dbReference type="AlphaFoldDB" id="A0A239VR16"/>
<sequence length="308" mass="32823">MNIRDLEYLVALYEQRHFGRAAAACYVSQPTLSMQIKKLESYLGVSLIERSSRSVLFTATGEAVVERARSVLGEVRDIEVLAKRARNPRSGSVKLGVFPTLGPYLLPHVVRQLSEALPEVELLLVEEKTADLVAGLLSGSLDAIVVASPVPPDETGLVVSALFTEPFDLAVPAGHRFAEGAVPSVSDALADEDVLLLEDGHCLRDQALEVCHSVGAQERAGFRATSLETLRYMVASGVGVTLLPRLATLSPVPVTPGLSVRPFAGQGPSRSIVLARRASSTNGELVEEIAEVVRREVGKVLGQAAADV</sequence>
<protein>
    <recommendedName>
        <fullName evidence="6">Probable hydrogen peroxide-inducible genes activator</fullName>
    </recommendedName>
</protein>
<dbReference type="Pfam" id="PF00126">
    <property type="entry name" value="HTH_1"/>
    <property type="match status" value="1"/>
</dbReference>
<name>A0A239VR16_9MICO</name>
<dbReference type="InterPro" id="IPR036390">
    <property type="entry name" value="WH_DNA-bd_sf"/>
</dbReference>
<proteinExistence type="inferred from homology"/>
<keyword evidence="9" id="KW-1185">Reference proteome</keyword>
<dbReference type="GO" id="GO:0003677">
    <property type="term" value="F:DNA binding"/>
    <property type="evidence" value="ECO:0007669"/>
    <property type="project" value="UniProtKB-KW"/>
</dbReference>
<dbReference type="Gene3D" id="3.40.190.10">
    <property type="entry name" value="Periplasmic binding protein-like II"/>
    <property type="match status" value="2"/>
</dbReference>
<dbReference type="PANTHER" id="PTHR30346">
    <property type="entry name" value="TRANSCRIPTIONAL DUAL REGULATOR HCAR-RELATED"/>
    <property type="match status" value="1"/>
</dbReference>
<dbReference type="KEGG" id="dco:SAMEA4475696_1993"/>
<dbReference type="PRINTS" id="PR00039">
    <property type="entry name" value="HTHLYSR"/>
</dbReference>
<evidence type="ECO:0000259" key="7">
    <source>
        <dbReference type="PROSITE" id="PS50931"/>
    </source>
</evidence>
<comment type="similarity">
    <text evidence="1">Belongs to the LysR transcriptional regulatory family.</text>
</comment>
<keyword evidence="4" id="KW-0010">Activator</keyword>
<dbReference type="GO" id="GO:0003700">
    <property type="term" value="F:DNA-binding transcription factor activity"/>
    <property type="evidence" value="ECO:0007669"/>
    <property type="project" value="InterPro"/>
</dbReference>
<dbReference type="RefSeq" id="WP_084440841.1">
    <property type="nucleotide sequence ID" value="NZ_JAAFNI010000001.1"/>
</dbReference>
<reference evidence="8 9" key="1">
    <citation type="submission" date="2017-06" db="EMBL/GenBank/DDBJ databases">
        <authorList>
            <consortium name="Pathogen Informatics"/>
        </authorList>
    </citation>
    <scope>NUCLEOTIDE SEQUENCE [LARGE SCALE GENOMIC DNA]</scope>
    <source>
        <strain evidence="8 9">NCTC13039</strain>
    </source>
</reference>
<organism evidence="8 9">
    <name type="scientific">Dermatophilus congolensis</name>
    <dbReference type="NCBI Taxonomy" id="1863"/>
    <lineage>
        <taxon>Bacteria</taxon>
        <taxon>Bacillati</taxon>
        <taxon>Actinomycetota</taxon>
        <taxon>Actinomycetes</taxon>
        <taxon>Micrococcales</taxon>
        <taxon>Dermatophilaceae</taxon>
        <taxon>Dermatophilus</taxon>
    </lineage>
</organism>
<evidence type="ECO:0000256" key="1">
    <source>
        <dbReference type="ARBA" id="ARBA00009437"/>
    </source>
</evidence>
<dbReference type="CDD" id="cd08411">
    <property type="entry name" value="PBP2_OxyR"/>
    <property type="match status" value="1"/>
</dbReference>
<dbReference type="Pfam" id="PF03466">
    <property type="entry name" value="LysR_substrate"/>
    <property type="match status" value="1"/>
</dbReference>
<keyword evidence="2" id="KW-0805">Transcription regulation</keyword>
<dbReference type="Proteomes" id="UP000242637">
    <property type="component" value="Chromosome 1"/>
</dbReference>
<evidence type="ECO:0000313" key="9">
    <source>
        <dbReference type="Proteomes" id="UP000242637"/>
    </source>
</evidence>
<evidence type="ECO:0000256" key="6">
    <source>
        <dbReference type="ARBA" id="ARBA00040885"/>
    </source>
</evidence>
<dbReference type="SUPFAM" id="SSF53850">
    <property type="entry name" value="Periplasmic binding protein-like II"/>
    <property type="match status" value="1"/>
</dbReference>
<evidence type="ECO:0000256" key="2">
    <source>
        <dbReference type="ARBA" id="ARBA00023015"/>
    </source>
</evidence>
<dbReference type="PROSITE" id="PS50931">
    <property type="entry name" value="HTH_LYSR"/>
    <property type="match status" value="1"/>
</dbReference>
<dbReference type="GO" id="GO:0032993">
    <property type="term" value="C:protein-DNA complex"/>
    <property type="evidence" value="ECO:0007669"/>
    <property type="project" value="TreeGrafter"/>
</dbReference>
<accession>A0A239VR16</accession>
<dbReference type="STRING" id="1121387.GCA_000429885_00361"/>
<dbReference type="OrthoDB" id="3636008at2"/>
<dbReference type="InterPro" id="IPR036388">
    <property type="entry name" value="WH-like_DNA-bd_sf"/>
</dbReference>
<dbReference type="FunFam" id="1.10.10.10:FF:000001">
    <property type="entry name" value="LysR family transcriptional regulator"/>
    <property type="match status" value="1"/>
</dbReference>
<feature type="domain" description="HTH lysR-type" evidence="7">
    <location>
        <begin position="1"/>
        <end position="58"/>
    </location>
</feature>
<keyword evidence="5" id="KW-0804">Transcription</keyword>
<dbReference type="PANTHER" id="PTHR30346:SF26">
    <property type="entry name" value="HYDROGEN PEROXIDE-INDUCIBLE GENES ACTIVATOR"/>
    <property type="match status" value="1"/>
</dbReference>
<evidence type="ECO:0000313" key="8">
    <source>
        <dbReference type="EMBL" id="SNV24133.1"/>
    </source>
</evidence>
<evidence type="ECO:0000256" key="5">
    <source>
        <dbReference type="ARBA" id="ARBA00023163"/>
    </source>
</evidence>
<dbReference type="InterPro" id="IPR005119">
    <property type="entry name" value="LysR_subst-bd"/>
</dbReference>
<keyword evidence="3" id="KW-0238">DNA-binding</keyword>
<evidence type="ECO:0000256" key="3">
    <source>
        <dbReference type="ARBA" id="ARBA00023125"/>
    </source>
</evidence>